<evidence type="ECO:0000313" key="3">
    <source>
        <dbReference type="EMBL" id="TFY74785.1"/>
    </source>
</evidence>
<organism evidence="3 4">
    <name type="scientific">Hericium alpestre</name>
    <dbReference type="NCBI Taxonomy" id="135208"/>
    <lineage>
        <taxon>Eukaryota</taxon>
        <taxon>Fungi</taxon>
        <taxon>Dikarya</taxon>
        <taxon>Basidiomycota</taxon>
        <taxon>Agaricomycotina</taxon>
        <taxon>Agaricomycetes</taxon>
        <taxon>Russulales</taxon>
        <taxon>Hericiaceae</taxon>
        <taxon>Hericium</taxon>
    </lineage>
</organism>
<sequence>MPPSSQAVADSRPKTISLSVLALLSLPYRLCHPPDPTVGKVRSCQVTPLYKVKLEDVINKKHLPPLGLKDFEEWLLYVDGSPENLYFMLWLREYTARYFQWEAGAKSQADLSDSKDQNNYSFSTSHAPDPALSLFYARAKQTFFTPNADYELNVVSDILATFHTSHFASPPYPHPEVFSRVAWEVHAMLQDSLDRFVVAAYQNVGTNRAICGIIGGTTFSLAGSVPPMVVNFVHGHARYLRLAALPGLWLGLTVLLASLHGVCMMVYVFGDFRQLRKFELSRPRISAPKSNLDSQRISRPVYPNQAHSRSITALPTSMPPLPSRSSRVPAPKLDIPAPPPIYNAPVSSSPSSATSYTASLVTPLTYNRSSSSLTSSGTETDALSDKCDPANVISISEAYYDADPAPEGPATRTGPGSALPLALGPAWGGSYKFGNPDPRYHSRECRANKACRVSGTADFIRPYDSVEDFDRARFDPVGRAASAMEEGLSPGLPLGGQGAVSDVFDFDALPMRGEGSAWYGDDESVCICPMTPAIASSVALPSTRPTSSQGNSPSLLSPTYPLVEKEPPRYNAQQPRPIPLEEHPARCSDLSPRAFLARAQYKCKHNVLPLPHASSTPLSTSLTSAVAPSGRDARCRRAEKHEAAVRTRERIAQAVPAFGPLTRVLSPVVSRAQWDIVVRSAMLAGLFSIIIVGTLCAVPVPR</sequence>
<keyword evidence="4" id="KW-1185">Reference proteome</keyword>
<feature type="region of interest" description="Disordered" evidence="1">
    <location>
        <begin position="540"/>
        <end position="584"/>
    </location>
</feature>
<dbReference type="OrthoDB" id="3232309at2759"/>
<dbReference type="Gene3D" id="1.10.167.10">
    <property type="entry name" value="Regulator of G-protein Signalling 4, domain 2"/>
    <property type="match status" value="1"/>
</dbReference>
<evidence type="ECO:0000313" key="4">
    <source>
        <dbReference type="Proteomes" id="UP000298061"/>
    </source>
</evidence>
<evidence type="ECO:0008006" key="5">
    <source>
        <dbReference type="Google" id="ProtNLM"/>
    </source>
</evidence>
<keyword evidence="2" id="KW-0812">Transmembrane</keyword>
<dbReference type="PANTHER" id="PTHR39466:SF1">
    <property type="entry name" value="RGS DOMAIN-CONTAINING PROTEIN"/>
    <property type="match status" value="1"/>
</dbReference>
<dbReference type="EMBL" id="SFCI01001875">
    <property type="protein sequence ID" value="TFY74785.1"/>
    <property type="molecule type" value="Genomic_DNA"/>
</dbReference>
<feature type="compositionally biased region" description="Polar residues" evidence="1">
    <location>
        <begin position="306"/>
        <end position="315"/>
    </location>
</feature>
<keyword evidence="2" id="KW-0472">Membrane</keyword>
<comment type="caution">
    <text evidence="3">The sequence shown here is derived from an EMBL/GenBank/DDBJ whole genome shotgun (WGS) entry which is preliminary data.</text>
</comment>
<feature type="region of interest" description="Disordered" evidence="1">
    <location>
        <begin position="306"/>
        <end position="329"/>
    </location>
</feature>
<proteinExistence type="predicted"/>
<accession>A0A4Y9ZJL4</accession>
<feature type="compositionally biased region" description="Polar residues" evidence="1">
    <location>
        <begin position="540"/>
        <end position="557"/>
    </location>
</feature>
<keyword evidence="2" id="KW-1133">Transmembrane helix</keyword>
<protein>
    <recommendedName>
        <fullName evidence="5">RGS domain-containing protein</fullName>
    </recommendedName>
</protein>
<gene>
    <name evidence="3" type="ORF">EWM64_g9227</name>
</gene>
<dbReference type="STRING" id="135208.A0A4Y9ZJL4"/>
<dbReference type="InterPro" id="IPR044926">
    <property type="entry name" value="RGS_subdomain_2"/>
</dbReference>
<dbReference type="Proteomes" id="UP000298061">
    <property type="component" value="Unassembled WGS sequence"/>
</dbReference>
<name>A0A4Y9ZJL4_9AGAM</name>
<reference evidence="3 4" key="1">
    <citation type="submission" date="2019-02" db="EMBL/GenBank/DDBJ databases">
        <title>Genome sequencing of the rare red list fungi Hericium alpestre (H. flagellum).</title>
        <authorList>
            <person name="Buettner E."/>
            <person name="Kellner H."/>
        </authorList>
    </citation>
    <scope>NUCLEOTIDE SEQUENCE [LARGE SCALE GENOMIC DNA]</scope>
    <source>
        <strain evidence="3 4">DSM 108284</strain>
    </source>
</reference>
<feature type="transmembrane region" description="Helical" evidence="2">
    <location>
        <begin position="248"/>
        <end position="269"/>
    </location>
</feature>
<evidence type="ECO:0000256" key="1">
    <source>
        <dbReference type="SAM" id="MobiDB-lite"/>
    </source>
</evidence>
<evidence type="ECO:0000256" key="2">
    <source>
        <dbReference type="SAM" id="Phobius"/>
    </source>
</evidence>
<dbReference type="PANTHER" id="PTHR39466">
    <property type="entry name" value="RGS DOMAIN-CONTAINING PROTEIN"/>
    <property type="match status" value="1"/>
</dbReference>
<dbReference type="AlphaFoldDB" id="A0A4Y9ZJL4"/>
<feature type="transmembrane region" description="Helical" evidence="2">
    <location>
        <begin position="681"/>
        <end position="700"/>
    </location>
</feature>